<reference evidence="1" key="1">
    <citation type="journal article" date="2019" name="bioRxiv">
        <title>The Genome of the Zebra Mussel, Dreissena polymorpha: A Resource for Invasive Species Research.</title>
        <authorList>
            <person name="McCartney M.A."/>
            <person name="Auch B."/>
            <person name="Kono T."/>
            <person name="Mallez S."/>
            <person name="Zhang Y."/>
            <person name="Obille A."/>
            <person name="Becker A."/>
            <person name="Abrahante J.E."/>
            <person name="Garbe J."/>
            <person name="Badalamenti J.P."/>
            <person name="Herman A."/>
            <person name="Mangelson H."/>
            <person name="Liachko I."/>
            <person name="Sullivan S."/>
            <person name="Sone E.D."/>
            <person name="Koren S."/>
            <person name="Silverstein K.A.T."/>
            <person name="Beckman K.B."/>
            <person name="Gohl D.M."/>
        </authorList>
    </citation>
    <scope>NUCLEOTIDE SEQUENCE</scope>
    <source>
        <strain evidence="1">Duluth1</strain>
        <tissue evidence="1">Whole animal</tissue>
    </source>
</reference>
<reference evidence="1" key="2">
    <citation type="submission" date="2020-11" db="EMBL/GenBank/DDBJ databases">
        <authorList>
            <person name="McCartney M.A."/>
            <person name="Auch B."/>
            <person name="Kono T."/>
            <person name="Mallez S."/>
            <person name="Becker A."/>
            <person name="Gohl D.M."/>
            <person name="Silverstein K.A.T."/>
            <person name="Koren S."/>
            <person name="Bechman K.B."/>
            <person name="Herman A."/>
            <person name="Abrahante J.E."/>
            <person name="Garbe J."/>
        </authorList>
    </citation>
    <scope>NUCLEOTIDE SEQUENCE</scope>
    <source>
        <strain evidence="1">Duluth1</strain>
        <tissue evidence="1">Whole animal</tissue>
    </source>
</reference>
<dbReference type="AlphaFoldDB" id="A0A9D4KIA9"/>
<keyword evidence="2" id="KW-1185">Reference proteome</keyword>
<proteinExistence type="predicted"/>
<dbReference type="EMBL" id="JAIWYP010000004">
    <property type="protein sequence ID" value="KAH3840443.1"/>
    <property type="molecule type" value="Genomic_DNA"/>
</dbReference>
<gene>
    <name evidence="1" type="ORF">DPMN_113892</name>
</gene>
<comment type="caution">
    <text evidence="1">The sequence shown here is derived from an EMBL/GenBank/DDBJ whole genome shotgun (WGS) entry which is preliminary data.</text>
</comment>
<organism evidence="1 2">
    <name type="scientific">Dreissena polymorpha</name>
    <name type="common">Zebra mussel</name>
    <name type="synonym">Mytilus polymorpha</name>
    <dbReference type="NCBI Taxonomy" id="45954"/>
    <lineage>
        <taxon>Eukaryota</taxon>
        <taxon>Metazoa</taxon>
        <taxon>Spiralia</taxon>
        <taxon>Lophotrochozoa</taxon>
        <taxon>Mollusca</taxon>
        <taxon>Bivalvia</taxon>
        <taxon>Autobranchia</taxon>
        <taxon>Heteroconchia</taxon>
        <taxon>Euheterodonta</taxon>
        <taxon>Imparidentia</taxon>
        <taxon>Neoheterodontei</taxon>
        <taxon>Myida</taxon>
        <taxon>Dreissenoidea</taxon>
        <taxon>Dreissenidae</taxon>
        <taxon>Dreissena</taxon>
    </lineage>
</organism>
<accession>A0A9D4KIA9</accession>
<sequence>MVPRPSGHLQETLRMSATLPLNLPDRRGTRRRLLDSLRRCQDRLGSCRRLPDGAKSLQDRQGTFRRIPDSLRRCEDRLGTSRILKDGLPRRQNRIGTCRRLSDSLWRCQAVSQIGGVPAEDPQTVYDVARKSLRPEGTCRRLQDSLWRCQDRKNTYRRFPNCLRCFQTVSQTGRAHARDSHTFCDVPRPSGQLQETPRQSVTVPDSLALHRSLFANLLQVPGRSWHRRKLSGSLLQVPRRTLQHRILFVCLLQLPRWSWHRRRLSLSPCKCPTGLGICQGVSGWCPESLVIVAYCLRVYCRCPDGLGELLALPGSLLQVP</sequence>
<name>A0A9D4KIA9_DREPO</name>
<dbReference type="Proteomes" id="UP000828390">
    <property type="component" value="Unassembled WGS sequence"/>
</dbReference>
<protein>
    <submittedName>
        <fullName evidence="1">Uncharacterized protein</fullName>
    </submittedName>
</protein>
<evidence type="ECO:0000313" key="1">
    <source>
        <dbReference type="EMBL" id="KAH3840443.1"/>
    </source>
</evidence>
<evidence type="ECO:0000313" key="2">
    <source>
        <dbReference type="Proteomes" id="UP000828390"/>
    </source>
</evidence>